<reference evidence="1" key="1">
    <citation type="submission" date="2022-07" db="EMBL/GenBank/DDBJ databases">
        <title>Phylogenomic reconstructions and comparative analyses of Kickxellomycotina fungi.</title>
        <authorList>
            <person name="Reynolds N.K."/>
            <person name="Stajich J.E."/>
            <person name="Barry K."/>
            <person name="Grigoriev I.V."/>
            <person name="Crous P."/>
            <person name="Smith M.E."/>
        </authorList>
    </citation>
    <scope>NUCLEOTIDE SEQUENCE</scope>
    <source>
        <strain evidence="1">CBS 102833</strain>
    </source>
</reference>
<comment type="caution">
    <text evidence="1">The sequence shown here is derived from an EMBL/GenBank/DDBJ whole genome shotgun (WGS) entry which is preliminary data.</text>
</comment>
<name>A0ACC1LJ11_9FUNG</name>
<keyword evidence="2" id="KW-1185">Reference proteome</keyword>
<evidence type="ECO:0000313" key="1">
    <source>
        <dbReference type="EMBL" id="KAJ2809738.1"/>
    </source>
</evidence>
<protein>
    <submittedName>
        <fullName evidence="1">Uncharacterized protein</fullName>
    </submittedName>
</protein>
<organism evidence="1 2">
    <name type="scientific">Coemansia furcata</name>
    <dbReference type="NCBI Taxonomy" id="417177"/>
    <lineage>
        <taxon>Eukaryota</taxon>
        <taxon>Fungi</taxon>
        <taxon>Fungi incertae sedis</taxon>
        <taxon>Zoopagomycota</taxon>
        <taxon>Kickxellomycotina</taxon>
        <taxon>Kickxellomycetes</taxon>
        <taxon>Kickxellales</taxon>
        <taxon>Kickxellaceae</taxon>
        <taxon>Coemansia</taxon>
    </lineage>
</organism>
<proteinExistence type="predicted"/>
<sequence>MSVEEVMNIMNDPIYVGVTENALFLAGNRQYDSTLKSKEMLYLQYTPFSKDADDKYVWFQFHVERVGSVSTLGLKSFGLKRP</sequence>
<accession>A0ACC1LJ11</accession>
<dbReference type="EMBL" id="JANBUP010000919">
    <property type="protein sequence ID" value="KAJ2809738.1"/>
    <property type="molecule type" value="Genomic_DNA"/>
</dbReference>
<gene>
    <name evidence="1" type="ORF">H4S07_003087</name>
</gene>
<dbReference type="Proteomes" id="UP001140096">
    <property type="component" value="Unassembled WGS sequence"/>
</dbReference>
<evidence type="ECO:0000313" key="2">
    <source>
        <dbReference type="Proteomes" id="UP001140096"/>
    </source>
</evidence>